<reference evidence="2" key="2">
    <citation type="submission" date="2023-06" db="EMBL/GenBank/DDBJ databases">
        <authorList>
            <consortium name="Lawrence Berkeley National Laboratory"/>
            <person name="Mondo S.J."/>
            <person name="Hensen N."/>
            <person name="Bonometti L."/>
            <person name="Westerberg I."/>
            <person name="Brannstrom I.O."/>
            <person name="Guillou S."/>
            <person name="Cros-Aarteil S."/>
            <person name="Calhoun S."/>
            <person name="Haridas S."/>
            <person name="Kuo A."/>
            <person name="Pangilinan J."/>
            <person name="Riley R."/>
            <person name="Labutti K."/>
            <person name="Andreopoulos B."/>
            <person name="Lipzen A."/>
            <person name="Chen C."/>
            <person name="Yanf M."/>
            <person name="Daum C."/>
            <person name="Ng V."/>
            <person name="Clum A."/>
            <person name="Steindorff A."/>
            <person name="Ohm R."/>
            <person name="Martin F."/>
            <person name="Silar P."/>
            <person name="Natvig D."/>
            <person name="Lalanne C."/>
            <person name="Gautier V."/>
            <person name="Ament-Velasquez S.L."/>
            <person name="Kruys A."/>
            <person name="Hutchinson M.I."/>
            <person name="Powell A.J."/>
            <person name="Barry K."/>
            <person name="Miller A.N."/>
            <person name="Grigoriev I.V."/>
            <person name="Debuchy R."/>
            <person name="Gladieux P."/>
            <person name="Thoren M.H."/>
            <person name="Johannesson H."/>
        </authorList>
    </citation>
    <scope>NUCLEOTIDE SEQUENCE</scope>
    <source>
        <strain evidence="2">CBS 333.67</strain>
    </source>
</reference>
<dbReference type="EMBL" id="JAUDZG010000004">
    <property type="protein sequence ID" value="KAK3306145.1"/>
    <property type="molecule type" value="Genomic_DNA"/>
</dbReference>
<keyword evidence="1" id="KW-0812">Transmembrane</keyword>
<dbReference type="Proteomes" id="UP001273166">
    <property type="component" value="Unassembled WGS sequence"/>
</dbReference>
<evidence type="ECO:0000313" key="3">
    <source>
        <dbReference type="Proteomes" id="UP001273166"/>
    </source>
</evidence>
<evidence type="ECO:0000313" key="2">
    <source>
        <dbReference type="EMBL" id="KAK3306145.1"/>
    </source>
</evidence>
<sequence>MGQNLSLSEKFADTSKATLAPWDRTSDTILGILWACSLYGIGMIWCAVALLRRWAGRDGERGVNLFGILAAFLMSAGWPVILLYFAMNDR</sequence>
<feature type="transmembrane region" description="Helical" evidence="1">
    <location>
        <begin position="29"/>
        <end position="51"/>
    </location>
</feature>
<reference evidence="2" key="1">
    <citation type="journal article" date="2023" name="Mol. Phylogenet. Evol.">
        <title>Genome-scale phylogeny and comparative genomics of the fungal order Sordariales.</title>
        <authorList>
            <person name="Hensen N."/>
            <person name="Bonometti L."/>
            <person name="Westerberg I."/>
            <person name="Brannstrom I.O."/>
            <person name="Guillou S."/>
            <person name="Cros-Aarteil S."/>
            <person name="Calhoun S."/>
            <person name="Haridas S."/>
            <person name="Kuo A."/>
            <person name="Mondo S."/>
            <person name="Pangilinan J."/>
            <person name="Riley R."/>
            <person name="LaButti K."/>
            <person name="Andreopoulos B."/>
            <person name="Lipzen A."/>
            <person name="Chen C."/>
            <person name="Yan M."/>
            <person name="Daum C."/>
            <person name="Ng V."/>
            <person name="Clum A."/>
            <person name="Steindorff A."/>
            <person name="Ohm R.A."/>
            <person name="Martin F."/>
            <person name="Silar P."/>
            <person name="Natvig D.O."/>
            <person name="Lalanne C."/>
            <person name="Gautier V."/>
            <person name="Ament-Velasquez S.L."/>
            <person name="Kruys A."/>
            <person name="Hutchinson M.I."/>
            <person name="Powell A.J."/>
            <person name="Barry K."/>
            <person name="Miller A.N."/>
            <person name="Grigoriev I.V."/>
            <person name="Debuchy R."/>
            <person name="Gladieux P."/>
            <person name="Hiltunen Thoren M."/>
            <person name="Johannesson H."/>
        </authorList>
    </citation>
    <scope>NUCLEOTIDE SEQUENCE</scope>
    <source>
        <strain evidence="2">CBS 333.67</strain>
    </source>
</reference>
<keyword evidence="1" id="KW-1133">Transmembrane helix</keyword>
<feature type="transmembrane region" description="Helical" evidence="1">
    <location>
        <begin position="63"/>
        <end position="87"/>
    </location>
</feature>
<keyword evidence="1" id="KW-0472">Membrane</keyword>
<comment type="caution">
    <text evidence="2">The sequence shown here is derived from an EMBL/GenBank/DDBJ whole genome shotgun (WGS) entry which is preliminary data.</text>
</comment>
<evidence type="ECO:0000256" key="1">
    <source>
        <dbReference type="SAM" id="Phobius"/>
    </source>
</evidence>
<protein>
    <submittedName>
        <fullName evidence="2">Uncharacterized protein</fullName>
    </submittedName>
</protein>
<keyword evidence="3" id="KW-1185">Reference proteome</keyword>
<gene>
    <name evidence="2" type="ORF">B0T15DRAFT_219089</name>
</gene>
<accession>A0AAJ0GUD5</accession>
<dbReference type="GeneID" id="87881616"/>
<name>A0AAJ0GUD5_9PEZI</name>
<organism evidence="2 3">
    <name type="scientific">Chaetomium strumarium</name>
    <dbReference type="NCBI Taxonomy" id="1170767"/>
    <lineage>
        <taxon>Eukaryota</taxon>
        <taxon>Fungi</taxon>
        <taxon>Dikarya</taxon>
        <taxon>Ascomycota</taxon>
        <taxon>Pezizomycotina</taxon>
        <taxon>Sordariomycetes</taxon>
        <taxon>Sordariomycetidae</taxon>
        <taxon>Sordariales</taxon>
        <taxon>Chaetomiaceae</taxon>
        <taxon>Chaetomium</taxon>
    </lineage>
</organism>
<proteinExistence type="predicted"/>
<dbReference type="RefSeq" id="XP_062721925.1">
    <property type="nucleotide sequence ID" value="XM_062862787.1"/>
</dbReference>
<dbReference type="AlphaFoldDB" id="A0AAJ0GUD5"/>